<dbReference type="GO" id="GO:0051537">
    <property type="term" value="F:2 iron, 2 sulfur cluster binding"/>
    <property type="evidence" value="ECO:0007669"/>
    <property type="project" value="UniProtKB-KW"/>
</dbReference>
<evidence type="ECO:0000256" key="4">
    <source>
        <dbReference type="ARBA" id="ARBA00023004"/>
    </source>
</evidence>
<dbReference type="InterPro" id="IPR051452">
    <property type="entry name" value="Diverse_Oxidoreductases"/>
</dbReference>
<dbReference type="PROSITE" id="PS51085">
    <property type="entry name" value="2FE2S_FER_2"/>
    <property type="match status" value="1"/>
</dbReference>
<dbReference type="SUPFAM" id="SSF47741">
    <property type="entry name" value="CO dehydrogenase ISP C-domain like"/>
    <property type="match status" value="1"/>
</dbReference>
<dbReference type="HOGENOM" id="CLU_052511_3_0_6"/>
<dbReference type="PANTHER" id="PTHR44379">
    <property type="entry name" value="OXIDOREDUCTASE WITH IRON-SULFUR SUBUNIT"/>
    <property type="match status" value="1"/>
</dbReference>
<keyword evidence="4" id="KW-0408">Iron</keyword>
<accession>I3V1I9</accession>
<keyword evidence="1" id="KW-0001">2Fe-2S</keyword>
<dbReference type="InterPro" id="IPR036884">
    <property type="entry name" value="2Fe-2S-bd_dom_sf"/>
</dbReference>
<evidence type="ECO:0000313" key="7">
    <source>
        <dbReference type="EMBL" id="AFK71610.1"/>
    </source>
</evidence>
<sequence>MVAQATFRDEPIMQTTISLQVNGQPVEVSAMPDTPLLLILRNDLSLNGPKYGCGLGECGACTVIIDGVAARSCVIPLAGAAGRDITTLEGLGSKAAPHPVQQAFIDEQAAQCGYCMNGMIMTAKALLDRIPEPSDEQIRNELSGNLCRCGTHVEILRAVRRAAETRRKP</sequence>
<dbReference type="Pfam" id="PF01799">
    <property type="entry name" value="Fer2_2"/>
    <property type="match status" value="1"/>
</dbReference>
<dbReference type="InterPro" id="IPR012675">
    <property type="entry name" value="Beta-grasp_dom_sf"/>
</dbReference>
<dbReference type="Gene3D" id="3.10.20.30">
    <property type="match status" value="1"/>
</dbReference>
<dbReference type="CDD" id="cd00207">
    <property type="entry name" value="fer2"/>
    <property type="match status" value="1"/>
</dbReference>
<dbReference type="Pfam" id="PF00111">
    <property type="entry name" value="Fer2"/>
    <property type="match status" value="1"/>
</dbReference>
<dbReference type="InterPro" id="IPR001041">
    <property type="entry name" value="2Fe-2S_ferredoxin-type"/>
</dbReference>
<dbReference type="Proteomes" id="UP000005268">
    <property type="component" value="Chromosome"/>
</dbReference>
<keyword evidence="2" id="KW-0479">Metal-binding</keyword>
<gene>
    <name evidence="7" type="ORF">YSA_08961</name>
</gene>
<evidence type="ECO:0000313" key="8">
    <source>
        <dbReference type="Proteomes" id="UP000005268"/>
    </source>
</evidence>
<keyword evidence="5" id="KW-0411">Iron-sulfur</keyword>
<dbReference type="InterPro" id="IPR036010">
    <property type="entry name" value="2Fe-2S_ferredoxin-like_sf"/>
</dbReference>
<dbReference type="KEGG" id="ppi:YSA_08961"/>
<keyword evidence="3" id="KW-0560">Oxidoreductase</keyword>
<dbReference type="PROSITE" id="PS00197">
    <property type="entry name" value="2FE2S_FER_1"/>
    <property type="match status" value="1"/>
</dbReference>
<evidence type="ECO:0000256" key="2">
    <source>
        <dbReference type="ARBA" id="ARBA00022723"/>
    </source>
</evidence>
<evidence type="ECO:0000256" key="5">
    <source>
        <dbReference type="ARBA" id="ARBA00023014"/>
    </source>
</evidence>
<dbReference type="InterPro" id="IPR006058">
    <property type="entry name" value="2Fe2S_fd_BS"/>
</dbReference>
<dbReference type="GO" id="GO:0046872">
    <property type="term" value="F:metal ion binding"/>
    <property type="evidence" value="ECO:0007669"/>
    <property type="project" value="UniProtKB-KW"/>
</dbReference>
<dbReference type="InterPro" id="IPR002888">
    <property type="entry name" value="2Fe-2S-bd"/>
</dbReference>
<evidence type="ECO:0000256" key="1">
    <source>
        <dbReference type="ARBA" id="ARBA00022714"/>
    </source>
</evidence>
<dbReference type="Gene3D" id="1.10.150.120">
    <property type="entry name" value="[2Fe-2S]-binding domain"/>
    <property type="match status" value="1"/>
</dbReference>
<dbReference type="AlphaFoldDB" id="I3V1I9"/>
<reference evidence="7 8" key="1">
    <citation type="journal article" date="2012" name="J. Bacteriol.">
        <title>Complete Genome Sequence of the Naphthalene-Degrading Pseudomonas putida Strain ND6.</title>
        <authorList>
            <person name="Li S."/>
            <person name="Zhao H."/>
            <person name="Li Y."/>
            <person name="Niu S."/>
            <person name="Cai B."/>
        </authorList>
    </citation>
    <scope>NUCLEOTIDE SEQUENCE [LARGE SCALE GENOMIC DNA]</scope>
    <source>
        <strain evidence="7 8">ND6</strain>
    </source>
</reference>
<dbReference type="GO" id="GO:0016491">
    <property type="term" value="F:oxidoreductase activity"/>
    <property type="evidence" value="ECO:0007669"/>
    <property type="project" value="UniProtKB-KW"/>
</dbReference>
<proteinExistence type="predicted"/>
<protein>
    <submittedName>
        <fullName evidence="7">2Fe-2S iron-sulfur cluster binding domain-containing protein</fullName>
    </submittedName>
</protein>
<dbReference type="PANTHER" id="PTHR44379:SF6">
    <property type="entry name" value="BLR6046 PROTEIN"/>
    <property type="match status" value="1"/>
</dbReference>
<evidence type="ECO:0000259" key="6">
    <source>
        <dbReference type="PROSITE" id="PS51085"/>
    </source>
</evidence>
<dbReference type="SUPFAM" id="SSF54292">
    <property type="entry name" value="2Fe-2S ferredoxin-like"/>
    <property type="match status" value="1"/>
</dbReference>
<dbReference type="FunFam" id="1.10.150.120:FF:000003">
    <property type="entry name" value="Carbon monoxide dehydrogenase, small subunit"/>
    <property type="match status" value="1"/>
</dbReference>
<evidence type="ECO:0000256" key="3">
    <source>
        <dbReference type="ARBA" id="ARBA00023002"/>
    </source>
</evidence>
<feature type="domain" description="2Fe-2S ferredoxin-type" evidence="6">
    <location>
        <begin position="15"/>
        <end position="91"/>
    </location>
</feature>
<organism evidence="7 8">
    <name type="scientific">Pseudomonas putida ND6</name>
    <dbReference type="NCBI Taxonomy" id="231023"/>
    <lineage>
        <taxon>Bacteria</taxon>
        <taxon>Pseudomonadati</taxon>
        <taxon>Pseudomonadota</taxon>
        <taxon>Gammaproteobacteria</taxon>
        <taxon>Pseudomonadales</taxon>
        <taxon>Pseudomonadaceae</taxon>
        <taxon>Pseudomonas</taxon>
    </lineage>
</organism>
<dbReference type="EMBL" id="CP003588">
    <property type="protein sequence ID" value="AFK71610.1"/>
    <property type="molecule type" value="Genomic_DNA"/>
</dbReference>
<name>I3V1I9_PSEPU</name>
<dbReference type="PATRIC" id="fig|231023.4.peg.4298"/>